<dbReference type="KEGG" id="pms:KNP414_07666"/>
<proteinExistence type="predicted"/>
<keyword evidence="2" id="KW-0479">Metal-binding</keyword>
<feature type="region of interest" description="Disordered" evidence="3">
    <location>
        <begin position="68"/>
        <end position="136"/>
    </location>
</feature>
<organism evidence="5 6">
    <name type="scientific">Paenibacillus mucilaginosus (strain KNP414)</name>
    <dbReference type="NCBI Taxonomy" id="1036673"/>
    <lineage>
        <taxon>Bacteria</taxon>
        <taxon>Bacillati</taxon>
        <taxon>Bacillota</taxon>
        <taxon>Bacilli</taxon>
        <taxon>Bacillales</taxon>
        <taxon>Paenibacillaceae</taxon>
        <taxon>Paenibacillus</taxon>
    </lineage>
</organism>
<dbReference type="PROSITE" id="PS51257">
    <property type="entry name" value="PROKAR_LIPOPROTEIN"/>
    <property type="match status" value="1"/>
</dbReference>
<feature type="active site" description="Proton acceptor" evidence="1">
    <location>
        <position position="538"/>
    </location>
</feature>
<dbReference type="PANTHER" id="PTHR45726:SF3">
    <property type="entry name" value="LEUKOTRIENE A-4 HYDROLASE"/>
    <property type="match status" value="1"/>
</dbReference>
<feature type="compositionally biased region" description="Pro residues" evidence="3">
    <location>
        <begin position="170"/>
        <end position="188"/>
    </location>
</feature>
<evidence type="ECO:0000256" key="2">
    <source>
        <dbReference type="PIRSR" id="PIRSR634015-3"/>
    </source>
</evidence>
<reference evidence="6" key="1">
    <citation type="submission" date="2011-06" db="EMBL/GenBank/DDBJ databases">
        <title>Complete genome sequence of Paenibacillus mucilaginosus KNP414.</title>
        <authorList>
            <person name="Wang J."/>
            <person name="Hu S."/>
            <person name="Hu X."/>
            <person name="Zhang B."/>
            <person name="Dong D."/>
            <person name="Zhang S."/>
            <person name="Zhao K."/>
            <person name="Wu D."/>
        </authorList>
    </citation>
    <scope>NUCLEOTIDE SEQUENCE [LARGE SCALE GENOMIC DNA]</scope>
    <source>
        <strain evidence="6">KNP414</strain>
    </source>
</reference>
<dbReference type="SUPFAM" id="SSF55486">
    <property type="entry name" value="Metalloproteases ('zincins'), catalytic domain"/>
    <property type="match status" value="1"/>
</dbReference>
<dbReference type="Proteomes" id="UP000006620">
    <property type="component" value="Chromosome"/>
</dbReference>
<sequence>MKNRLHASITSWGAVLIAACGAVLLTHTLLLADETAGDKRNTAWAVAADSGTGLLMLRPAAAHSVTAAPASPAARGPADGSSTGLALPAGSGEARPPAAARAAPAGEAPPAPAAPPATPAPPSLPAKPAEKPAPKPLSGRIVEYHLTAEYDATGKMITGTSSITAAPAGEAPPAPAAPPATPAPPSLPAKPAEKPAPKPLSGRIVEYHLTAEYDATGKMITGTSSITWTNPGSLPVSELYFHLYPNAFESKKSTFMRESGGKLRSDVSKEGSFGSMTVSSIKLMGGSEAELSGASEYVQPDDGNKDDRTLLRVPLPKPVEPGAKITLQTDFTVKLPQVFARMGYAGDFVMAGQWFPKIAVYEPQGTRGRTDEGWNLHQYHGNSEFYADFGIFDVKLKLPADYKVAATGFPTKPPVDDGATKIHTFYADDVHDFAWSASPHFVYYEEPYATPHLPGVRIKLYLDPKHEHLKARYMTAAKKALARYSEWYGMYPYSTLSVVVPPEDGNGAGGMEYPTLITAWGAGEENPSLELERVVVHEIGHQFFYGMVASNEFEEAWLDEGFTSYIEDRLMEAEYGVRPNLLVESSYITSPEALKKNAWSYDGHSHYAENVYTRAKLVLKAMERQTGPETMNKIMRTYFQRWKFKHPTTADFQLAAEDVTKTSWQSFFDQYVYGDSMVDYAVGSISTRKLTENGQTYYENSVVLRRQGGSVQGVPVRFHFTDGTRLDKTWEGGDSEVLIKLNHTSPLAWVSIDPQYTIVLENKRINSFMKTEVDPQLSVRWNLSVLKILEILSGWIAW</sequence>
<feature type="compositionally biased region" description="Low complexity" evidence="3">
    <location>
        <begin position="68"/>
        <end position="106"/>
    </location>
</feature>
<name>F8FER7_PAEMK</name>
<dbReference type="CDD" id="cd09604">
    <property type="entry name" value="M1_APN_like"/>
    <property type="match status" value="1"/>
</dbReference>
<keyword evidence="2" id="KW-0862">Zinc</keyword>
<feature type="binding site" evidence="2">
    <location>
        <position position="560"/>
    </location>
    <ligand>
        <name>Zn(2+)</name>
        <dbReference type="ChEBI" id="CHEBI:29105"/>
        <note>catalytic</note>
    </ligand>
</feature>
<feature type="domain" description="Peptidase M1 membrane alanine aminopeptidase" evidence="4">
    <location>
        <begin position="475"/>
        <end position="671"/>
    </location>
</feature>
<dbReference type="InterPro" id="IPR014782">
    <property type="entry name" value="Peptidase_M1_dom"/>
</dbReference>
<evidence type="ECO:0000313" key="5">
    <source>
        <dbReference type="EMBL" id="AEI46152.1"/>
    </source>
</evidence>
<feature type="active site" description="Proton donor" evidence="1">
    <location>
        <position position="612"/>
    </location>
</feature>
<feature type="binding site" evidence="2">
    <location>
        <position position="537"/>
    </location>
    <ligand>
        <name>Zn(2+)</name>
        <dbReference type="ChEBI" id="CHEBI:29105"/>
        <note>catalytic</note>
    </ligand>
</feature>
<dbReference type="Pfam" id="PF01433">
    <property type="entry name" value="Peptidase_M1"/>
    <property type="match status" value="1"/>
</dbReference>
<dbReference type="AlphaFoldDB" id="F8FER7"/>
<protein>
    <submittedName>
        <fullName evidence="5">EnpEP</fullName>
    </submittedName>
</protein>
<accession>F8FER7</accession>
<evidence type="ECO:0000256" key="1">
    <source>
        <dbReference type="PIRSR" id="PIRSR634015-1"/>
    </source>
</evidence>
<feature type="binding site" evidence="2">
    <location>
        <position position="541"/>
    </location>
    <ligand>
        <name>Zn(2+)</name>
        <dbReference type="ChEBI" id="CHEBI:29105"/>
        <note>catalytic</note>
    </ligand>
</feature>
<dbReference type="HOGENOM" id="CLU_015077_1_0_9"/>
<gene>
    <name evidence="5" type="primary">enpeP</name>
    <name evidence="5" type="ordered locus">KNP414_07666</name>
</gene>
<dbReference type="GO" id="GO:0008270">
    <property type="term" value="F:zinc ion binding"/>
    <property type="evidence" value="ECO:0007669"/>
    <property type="project" value="InterPro"/>
</dbReference>
<dbReference type="Gene3D" id="1.10.390.10">
    <property type="entry name" value="Neutral Protease Domain 2"/>
    <property type="match status" value="1"/>
</dbReference>
<feature type="compositionally biased region" description="Pro residues" evidence="3">
    <location>
        <begin position="107"/>
        <end position="125"/>
    </location>
</feature>
<evidence type="ECO:0000313" key="6">
    <source>
        <dbReference type="Proteomes" id="UP000006620"/>
    </source>
</evidence>
<comment type="cofactor">
    <cofactor evidence="2">
        <name>Zn(2+)</name>
        <dbReference type="ChEBI" id="CHEBI:29105"/>
    </cofactor>
    <text evidence="2">Binds 1 zinc ion per subunit.</text>
</comment>
<dbReference type="PATRIC" id="fig|1036673.3.peg.7145"/>
<feature type="region of interest" description="Disordered" evidence="3">
    <location>
        <begin position="163"/>
        <end position="199"/>
    </location>
</feature>
<dbReference type="InterPro" id="IPR034015">
    <property type="entry name" value="M1_LTA4H"/>
</dbReference>
<dbReference type="GO" id="GO:0008237">
    <property type="term" value="F:metallopeptidase activity"/>
    <property type="evidence" value="ECO:0007669"/>
    <property type="project" value="InterPro"/>
</dbReference>
<dbReference type="PANTHER" id="PTHR45726">
    <property type="entry name" value="LEUKOTRIENE A-4 HYDROLASE"/>
    <property type="match status" value="1"/>
</dbReference>
<dbReference type="EMBL" id="CP002869">
    <property type="protein sequence ID" value="AEI46152.1"/>
    <property type="molecule type" value="Genomic_DNA"/>
</dbReference>
<reference evidence="5 6" key="2">
    <citation type="journal article" date="2013" name="Genome Announc.">
        <title>Genome Sequence of Growth-Improving Paenibacillus mucilaginosus Strain KNP414.</title>
        <authorList>
            <person name="Lu J.J."/>
            <person name="Wang J.F."/>
            <person name="Hu X.F."/>
        </authorList>
    </citation>
    <scope>NUCLEOTIDE SEQUENCE [LARGE SCALE GENOMIC DNA]</scope>
    <source>
        <strain evidence="5 6">KNP414</strain>
    </source>
</reference>
<dbReference type="InterPro" id="IPR027268">
    <property type="entry name" value="Peptidase_M4/M1_CTD_sf"/>
</dbReference>
<dbReference type="RefSeq" id="WP_013921299.1">
    <property type="nucleotide sequence ID" value="NC_015690.1"/>
</dbReference>
<evidence type="ECO:0000259" key="4">
    <source>
        <dbReference type="Pfam" id="PF01433"/>
    </source>
</evidence>
<evidence type="ECO:0000256" key="3">
    <source>
        <dbReference type="SAM" id="MobiDB-lite"/>
    </source>
</evidence>